<proteinExistence type="evidence at transcript level"/>
<dbReference type="GO" id="GO:0009411">
    <property type="term" value="P:response to UV"/>
    <property type="evidence" value="ECO:0007669"/>
    <property type="project" value="TreeGrafter"/>
</dbReference>
<evidence type="ECO:0000256" key="7">
    <source>
        <dbReference type="ARBA" id="ARBA00047303"/>
    </source>
</evidence>
<dbReference type="EC" id="2.7.7.102" evidence="6"/>
<dbReference type="OrthoDB" id="5988181at2759"/>
<evidence type="ECO:0000256" key="1">
    <source>
        <dbReference type="ARBA" id="ARBA00009762"/>
    </source>
</evidence>
<dbReference type="GO" id="GO:0005759">
    <property type="term" value="C:mitochondrial matrix"/>
    <property type="evidence" value="ECO:0007669"/>
    <property type="project" value="TreeGrafter"/>
</dbReference>
<evidence type="ECO:0000256" key="3">
    <source>
        <dbReference type="ARBA" id="ARBA00022932"/>
    </source>
</evidence>
<dbReference type="GO" id="GO:0031297">
    <property type="term" value="P:replication fork processing"/>
    <property type="evidence" value="ECO:0007669"/>
    <property type="project" value="TreeGrafter"/>
</dbReference>
<sequence>NSCTVKSSMDIKVSFKVSSFYGATRKEYLYQLKKKHHLTECKKHSLRYSTIYQRNSYFDERIVWKWFPRQRDAFNYCSLTKEKYLCLFTYEKVDSKRKFLVTSHQQFWNRYSKMKSSEKHFYEVIAESKPCRLYFDIEFDKTKNPNLGNGIEVLETFIQLVCSCLHSRFKITLGRKNVVDLDSSTENKFSRHLIFHLGDNTLFINNIECGQFVKSICLCLSDYLNTGVSNSYFSNDKFERVTEAMPSIESLHKIMVNNDEGKTFLCDLSVYSKNRNFRLYLSSKFSKKIPLTIASENVFCFKNKLTKSERRVYKLQNKTFDKDYCQFCDTLVCPDIDGNIRMLTSVGDALPVTSSINPVYLVTCKERRCDGFKVSPYPDLDQFVLQQASINSLNGSIRRWIHYEERHMMIYDLDNNRWCANIGREHKSNHVYYVADLRSKVVYQKCHDPNCANFKSSEIQIPIEVLPFTDNDVIEQFEISTDEYLNMMFSEDFLPDTNVLEKINSDQHVQYENDTNVLEKRNLDKQVQYENDNDISINSKEFDALFEEDLPIDLLCSES</sequence>
<dbReference type="AlphaFoldDB" id="T2M7E4"/>
<dbReference type="PANTHER" id="PTHR31399">
    <property type="entry name" value="DNA-DIRECTED PRIMASE / POLYMERASE PROTEIN"/>
    <property type="match status" value="1"/>
</dbReference>
<comment type="similarity">
    <text evidence="1">Belongs to the eukaryotic-type primase small subunit family.</text>
</comment>
<dbReference type="InterPro" id="IPR044917">
    <property type="entry name" value="PRIMPOL"/>
</dbReference>
<feature type="non-terminal residue" evidence="8">
    <location>
        <position position="1"/>
    </location>
</feature>
<evidence type="ECO:0000256" key="4">
    <source>
        <dbReference type="ARBA" id="ARBA00026139"/>
    </source>
</evidence>
<reference evidence="8" key="1">
    <citation type="journal article" date="2013" name="Genome Biol. Evol.">
        <title>Punctuated emergences of genetic and phenotypic innovations in eumetazoan, bilaterian, euteleostome, and hominidae ancestors.</title>
        <authorList>
            <person name="Wenger Y."/>
            <person name="Galliot B."/>
        </authorList>
    </citation>
    <scope>NUCLEOTIDE SEQUENCE</scope>
    <source>
        <tissue evidence="8">Whole animals</tissue>
    </source>
</reference>
<gene>
    <name evidence="8" type="primary">CCDC111</name>
</gene>
<dbReference type="GO" id="GO:0006264">
    <property type="term" value="P:mitochondrial DNA replication"/>
    <property type="evidence" value="ECO:0007669"/>
    <property type="project" value="TreeGrafter"/>
</dbReference>
<evidence type="ECO:0000256" key="6">
    <source>
        <dbReference type="ARBA" id="ARBA00044768"/>
    </source>
</evidence>
<evidence type="ECO:0000256" key="2">
    <source>
        <dbReference type="ARBA" id="ARBA00012417"/>
    </source>
</evidence>
<comment type="catalytic activity">
    <reaction evidence="5">
        <text>ssDNA + n NTP = ssDNA/pppN(pN)n-1 hybrid + (n-1) diphosphate.</text>
        <dbReference type="EC" id="2.7.7.102"/>
    </reaction>
</comment>
<dbReference type="GO" id="GO:0005634">
    <property type="term" value="C:nucleus"/>
    <property type="evidence" value="ECO:0007669"/>
    <property type="project" value="TreeGrafter"/>
</dbReference>
<protein>
    <recommendedName>
        <fullName evidence="4">DNA-directed primase/polymerase protein</fullName>
        <ecNumber evidence="6">2.7.7.102</ecNumber>
        <ecNumber evidence="2">2.7.7.7</ecNumber>
    </recommendedName>
</protein>
<dbReference type="GO" id="GO:0003682">
    <property type="term" value="F:chromatin binding"/>
    <property type="evidence" value="ECO:0007669"/>
    <property type="project" value="TreeGrafter"/>
</dbReference>
<name>T2M7E4_HYDVU</name>
<keyword evidence="3" id="KW-0808">Transferase</keyword>
<evidence type="ECO:0000313" key="8">
    <source>
        <dbReference type="EMBL" id="CDG67981.1"/>
    </source>
</evidence>
<dbReference type="EC" id="2.7.7.7" evidence="2"/>
<organism evidence="8">
    <name type="scientific">Hydra vulgaris</name>
    <name type="common">Hydra</name>
    <name type="synonym">Hydra attenuata</name>
    <dbReference type="NCBI Taxonomy" id="6087"/>
    <lineage>
        <taxon>Eukaryota</taxon>
        <taxon>Metazoa</taxon>
        <taxon>Cnidaria</taxon>
        <taxon>Hydrozoa</taxon>
        <taxon>Hydroidolina</taxon>
        <taxon>Anthoathecata</taxon>
        <taxon>Aplanulata</taxon>
        <taxon>Hydridae</taxon>
        <taxon>Hydra</taxon>
    </lineage>
</organism>
<dbReference type="EMBL" id="HAAD01001749">
    <property type="protein sequence ID" value="CDG67981.1"/>
    <property type="molecule type" value="mRNA"/>
</dbReference>
<dbReference type="Pfam" id="PF03121">
    <property type="entry name" value="Herpes_UL52"/>
    <property type="match status" value="1"/>
</dbReference>
<accession>T2M7E4</accession>
<dbReference type="GO" id="GO:0003887">
    <property type="term" value="F:DNA-directed DNA polymerase activity"/>
    <property type="evidence" value="ECO:0007669"/>
    <property type="project" value="UniProtKB-KW"/>
</dbReference>
<comment type="catalytic activity">
    <reaction evidence="7">
        <text>DNA(n) + a 2'-deoxyribonucleoside 5'-triphosphate = DNA(n+1) + diphosphate</text>
        <dbReference type="Rhea" id="RHEA:22508"/>
        <dbReference type="Rhea" id="RHEA-COMP:17339"/>
        <dbReference type="Rhea" id="RHEA-COMP:17340"/>
        <dbReference type="ChEBI" id="CHEBI:33019"/>
        <dbReference type="ChEBI" id="CHEBI:61560"/>
        <dbReference type="ChEBI" id="CHEBI:173112"/>
        <dbReference type="EC" id="2.7.7.7"/>
    </reaction>
    <physiologicalReaction direction="left-to-right" evidence="7">
        <dbReference type="Rhea" id="RHEA:22509"/>
    </physiologicalReaction>
</comment>
<dbReference type="PANTHER" id="PTHR31399:SF0">
    <property type="entry name" value="DNA-DIRECTED PRIMASE_POLYMERASE PROTEIN"/>
    <property type="match status" value="1"/>
</dbReference>
<evidence type="ECO:0000256" key="5">
    <source>
        <dbReference type="ARBA" id="ARBA00044677"/>
    </source>
</evidence>
<keyword evidence="3" id="KW-0239">DNA-directed DNA polymerase</keyword>
<dbReference type="GO" id="GO:0042276">
    <property type="term" value="P:error-prone translesion synthesis"/>
    <property type="evidence" value="ECO:0007669"/>
    <property type="project" value="InterPro"/>
</dbReference>
<keyword evidence="3" id="KW-0548">Nucleotidyltransferase</keyword>